<gene>
    <name evidence="2" type="ORF">GCM10009601_56200</name>
</gene>
<proteinExistence type="predicted"/>
<dbReference type="EMBL" id="BAAAIZ010000109">
    <property type="protein sequence ID" value="GAA1433517.1"/>
    <property type="molecule type" value="Genomic_DNA"/>
</dbReference>
<sequence>MSDAIPSLISCAALFLASLVILLRLARMLLSVPVPSAGHLAPPPLHVTPPFIRTRSRPRHAQPLSGEETRAVRPYVIAAEQAARRWEPEPAELGLDGPGPYVIHGVEVA</sequence>
<comment type="caution">
    <text evidence="2">The sequence shown here is derived from an EMBL/GenBank/DDBJ whole genome shotgun (WGS) entry which is preliminary data.</text>
</comment>
<keyword evidence="3" id="KW-1185">Reference proteome</keyword>
<evidence type="ECO:0000313" key="3">
    <source>
        <dbReference type="Proteomes" id="UP001500973"/>
    </source>
</evidence>
<reference evidence="3" key="1">
    <citation type="journal article" date="2019" name="Int. J. Syst. Evol. Microbiol.">
        <title>The Global Catalogue of Microorganisms (GCM) 10K type strain sequencing project: providing services to taxonomists for standard genome sequencing and annotation.</title>
        <authorList>
            <consortium name="The Broad Institute Genomics Platform"/>
            <consortium name="The Broad Institute Genome Sequencing Center for Infectious Disease"/>
            <person name="Wu L."/>
            <person name="Ma J."/>
        </authorList>
    </citation>
    <scope>NUCLEOTIDE SEQUENCE [LARGE SCALE GENOMIC DNA]</scope>
    <source>
        <strain evidence="3">JCM 11756</strain>
    </source>
</reference>
<dbReference type="Proteomes" id="UP001500973">
    <property type="component" value="Unassembled WGS sequence"/>
</dbReference>
<organism evidence="2 3">
    <name type="scientific">Streptomyces thermospinosisporus</name>
    <dbReference type="NCBI Taxonomy" id="161482"/>
    <lineage>
        <taxon>Bacteria</taxon>
        <taxon>Bacillati</taxon>
        <taxon>Actinomycetota</taxon>
        <taxon>Actinomycetes</taxon>
        <taxon>Kitasatosporales</taxon>
        <taxon>Streptomycetaceae</taxon>
        <taxon>Streptomyces</taxon>
    </lineage>
</organism>
<accession>A0ABP4JWS3</accession>
<feature type="region of interest" description="Disordered" evidence="1">
    <location>
        <begin position="49"/>
        <end position="68"/>
    </location>
</feature>
<protein>
    <submittedName>
        <fullName evidence="2">Uncharacterized protein</fullName>
    </submittedName>
</protein>
<evidence type="ECO:0000256" key="1">
    <source>
        <dbReference type="SAM" id="MobiDB-lite"/>
    </source>
</evidence>
<evidence type="ECO:0000313" key="2">
    <source>
        <dbReference type="EMBL" id="GAA1433517.1"/>
    </source>
</evidence>
<name>A0ABP4JWS3_9ACTN</name>